<feature type="transmembrane region" description="Helical" evidence="1">
    <location>
        <begin position="12"/>
        <end position="31"/>
    </location>
</feature>
<accession>A0A1H6BM72</accession>
<feature type="transmembrane region" description="Helical" evidence="1">
    <location>
        <begin position="184"/>
        <end position="202"/>
    </location>
</feature>
<gene>
    <name evidence="2" type="ORF">SAMN05421819_3839</name>
</gene>
<dbReference type="Proteomes" id="UP000236728">
    <property type="component" value="Unassembled WGS sequence"/>
</dbReference>
<feature type="transmembrane region" description="Helical" evidence="1">
    <location>
        <begin position="158"/>
        <end position="178"/>
    </location>
</feature>
<keyword evidence="1" id="KW-0812">Transmembrane</keyword>
<dbReference type="AlphaFoldDB" id="A0A1H6BM72"/>
<keyword evidence="1" id="KW-0472">Membrane</keyword>
<evidence type="ECO:0000313" key="2">
    <source>
        <dbReference type="EMBL" id="SEG61801.1"/>
    </source>
</evidence>
<organism evidence="2 3">
    <name type="scientific">Bryocella elongata</name>
    <dbReference type="NCBI Taxonomy" id="863522"/>
    <lineage>
        <taxon>Bacteria</taxon>
        <taxon>Pseudomonadati</taxon>
        <taxon>Acidobacteriota</taxon>
        <taxon>Terriglobia</taxon>
        <taxon>Terriglobales</taxon>
        <taxon>Acidobacteriaceae</taxon>
        <taxon>Bryocella</taxon>
    </lineage>
</organism>
<dbReference type="EMBL" id="FNVA01000007">
    <property type="protein sequence ID" value="SEG61801.1"/>
    <property type="molecule type" value="Genomic_DNA"/>
</dbReference>
<feature type="transmembrane region" description="Helical" evidence="1">
    <location>
        <begin position="108"/>
        <end position="125"/>
    </location>
</feature>
<evidence type="ECO:0000313" key="3">
    <source>
        <dbReference type="Proteomes" id="UP000236728"/>
    </source>
</evidence>
<feature type="transmembrane region" description="Helical" evidence="1">
    <location>
        <begin position="223"/>
        <end position="246"/>
    </location>
</feature>
<keyword evidence="3" id="KW-1185">Reference proteome</keyword>
<sequence length="473" mass="50655">MSAAAARQRSLPLAWPLGVSGVATALVAGFVCSPPSHKLHSWGQIVSLATAYVLLAAAVHAIAVWSVCRVREETETAHWPLILSLIWAAWIVVVWLPLLALLTAERSPWVSLIIPVTAIFAALLLRWRSERALPELELPPHKPEALSFALVMEDGRELWRALLPAAGAVVAFELGIVALVADHAWTSGCLFGIAALYPLHKLQSRRPNQGDPRNHARTSNRAATANSVVVWLLLVLALTPFMATYAEGVIAGMMHIDTHGRPIGAPHLGHGNSSGYVGLILVPPPVPHPIVAPTVAGASELPGKTQVIPFDGAYWYFKAPDADPGPAPHLMHGDPVKNRVLSTDRLPLVMEAHQKLGRPVAMSCCSSLRIDVTNADTVAGPISIEVILHETAVPGTGGRAKPSKAALGQLYLKTSLVSPMPLKRPPVEDSVSFTLPSYLRGRSVDEITVRILPARARSLAGPQVAIKDFALQR</sequence>
<dbReference type="RefSeq" id="WP_103934685.1">
    <property type="nucleotide sequence ID" value="NZ_FNVA01000007.1"/>
</dbReference>
<protein>
    <submittedName>
        <fullName evidence="2">Uncharacterized protein</fullName>
    </submittedName>
</protein>
<feature type="transmembrane region" description="Helical" evidence="1">
    <location>
        <begin position="43"/>
        <end position="67"/>
    </location>
</feature>
<keyword evidence="1" id="KW-1133">Transmembrane helix</keyword>
<dbReference type="OrthoDB" id="127423at2"/>
<reference evidence="2 3" key="1">
    <citation type="submission" date="2016-10" db="EMBL/GenBank/DDBJ databases">
        <authorList>
            <person name="de Groot N.N."/>
        </authorList>
    </citation>
    <scope>NUCLEOTIDE SEQUENCE [LARGE SCALE GENOMIC DNA]</scope>
    <source>
        <strain evidence="2 3">DSM 22489</strain>
    </source>
</reference>
<feature type="transmembrane region" description="Helical" evidence="1">
    <location>
        <begin position="79"/>
        <end position="102"/>
    </location>
</feature>
<proteinExistence type="predicted"/>
<name>A0A1H6BM72_9BACT</name>
<evidence type="ECO:0000256" key="1">
    <source>
        <dbReference type="SAM" id="Phobius"/>
    </source>
</evidence>